<feature type="compositionally biased region" description="Polar residues" evidence="13">
    <location>
        <begin position="22"/>
        <end position="53"/>
    </location>
</feature>
<dbReference type="GO" id="GO:0005524">
    <property type="term" value="F:ATP binding"/>
    <property type="evidence" value="ECO:0007669"/>
    <property type="project" value="UniProtKB-KW"/>
</dbReference>
<dbReference type="CDD" id="cd00860">
    <property type="entry name" value="ThrRS_anticodon"/>
    <property type="match status" value="1"/>
</dbReference>
<dbReference type="InterPro" id="IPR004095">
    <property type="entry name" value="TGS"/>
</dbReference>
<evidence type="ECO:0000256" key="9">
    <source>
        <dbReference type="ARBA" id="ARBA00023146"/>
    </source>
</evidence>
<gene>
    <name evidence="16" type="ORF">A1O7_03755</name>
</gene>
<dbReference type="SMART" id="SM00863">
    <property type="entry name" value="tRNA_SAD"/>
    <property type="match status" value="1"/>
</dbReference>
<dbReference type="HAMAP" id="MF_00184">
    <property type="entry name" value="Thr_tRNA_synth"/>
    <property type="match status" value="1"/>
</dbReference>
<dbReference type="VEuPathDB" id="FungiDB:A1O7_03755"/>
<name>W9WME1_9EURO</name>
<evidence type="ECO:0000256" key="10">
    <source>
        <dbReference type="ARBA" id="ARBA00031900"/>
    </source>
</evidence>
<dbReference type="RefSeq" id="XP_007755962.1">
    <property type="nucleotide sequence ID" value="XM_007757772.1"/>
</dbReference>
<keyword evidence="4" id="KW-0963">Cytoplasm</keyword>
<feature type="domain" description="TGS" evidence="15">
    <location>
        <begin position="102"/>
        <end position="170"/>
    </location>
</feature>
<evidence type="ECO:0000256" key="2">
    <source>
        <dbReference type="ARBA" id="ARBA00008226"/>
    </source>
</evidence>
<dbReference type="InterPro" id="IPR002320">
    <property type="entry name" value="Thr-tRNA-ligase_IIa"/>
</dbReference>
<dbReference type="PANTHER" id="PTHR11451">
    <property type="entry name" value="THREONINE-TRNA LIGASE"/>
    <property type="match status" value="1"/>
</dbReference>
<dbReference type="Pfam" id="PF03129">
    <property type="entry name" value="HGTP_anticodon"/>
    <property type="match status" value="1"/>
</dbReference>
<evidence type="ECO:0000256" key="12">
    <source>
        <dbReference type="ARBA" id="ARBA00072369"/>
    </source>
</evidence>
<proteinExistence type="inferred from homology"/>
<dbReference type="SUPFAM" id="SSF55681">
    <property type="entry name" value="Class II aaRS and biotin synthetases"/>
    <property type="match status" value="1"/>
</dbReference>
<dbReference type="InterPro" id="IPR018163">
    <property type="entry name" value="Thr/Ala-tRNA-synth_IIc_edit"/>
</dbReference>
<evidence type="ECO:0000256" key="8">
    <source>
        <dbReference type="ARBA" id="ARBA00022917"/>
    </source>
</evidence>
<evidence type="ECO:0000256" key="1">
    <source>
        <dbReference type="ARBA" id="ARBA00004496"/>
    </source>
</evidence>
<dbReference type="FunFam" id="3.40.50.800:FF:000003">
    <property type="entry name" value="Threonine--tRNA ligase 2, cytoplasmic"/>
    <property type="match status" value="1"/>
</dbReference>
<dbReference type="GeneID" id="19178347"/>
<dbReference type="InterPro" id="IPR004154">
    <property type="entry name" value="Anticodon-bd"/>
</dbReference>
<dbReference type="Pfam" id="PF00587">
    <property type="entry name" value="tRNA-synt_2b"/>
    <property type="match status" value="1"/>
</dbReference>
<dbReference type="PRINTS" id="PR01047">
    <property type="entry name" value="TRNASYNTHTHR"/>
</dbReference>
<keyword evidence="7" id="KW-0067">ATP-binding</keyword>
<dbReference type="SUPFAM" id="SSF81271">
    <property type="entry name" value="TGS-like"/>
    <property type="match status" value="1"/>
</dbReference>
<dbReference type="InterPro" id="IPR006195">
    <property type="entry name" value="aa-tRNA-synth_II"/>
</dbReference>
<dbReference type="InterPro" id="IPR012675">
    <property type="entry name" value="Beta-grasp_dom_sf"/>
</dbReference>
<evidence type="ECO:0000256" key="5">
    <source>
        <dbReference type="ARBA" id="ARBA00022598"/>
    </source>
</evidence>
<reference evidence="16 17" key="1">
    <citation type="submission" date="2013-03" db="EMBL/GenBank/DDBJ databases">
        <title>The Genome Sequence of Cladophialophora yegresii CBS 114405.</title>
        <authorList>
            <consortium name="The Broad Institute Genomics Platform"/>
            <person name="Cuomo C."/>
            <person name="de Hoog S."/>
            <person name="Gorbushina A."/>
            <person name="Walker B."/>
            <person name="Young S.K."/>
            <person name="Zeng Q."/>
            <person name="Gargeya S."/>
            <person name="Fitzgerald M."/>
            <person name="Haas B."/>
            <person name="Abouelleil A."/>
            <person name="Allen A.W."/>
            <person name="Alvarado L."/>
            <person name="Arachchi H.M."/>
            <person name="Berlin A.M."/>
            <person name="Chapman S.B."/>
            <person name="Gainer-Dewar J."/>
            <person name="Goldberg J."/>
            <person name="Griggs A."/>
            <person name="Gujja S."/>
            <person name="Hansen M."/>
            <person name="Howarth C."/>
            <person name="Imamovic A."/>
            <person name="Ireland A."/>
            <person name="Larimer J."/>
            <person name="McCowan C."/>
            <person name="Murphy C."/>
            <person name="Pearson M."/>
            <person name="Poon T.W."/>
            <person name="Priest M."/>
            <person name="Roberts A."/>
            <person name="Saif S."/>
            <person name="Shea T."/>
            <person name="Sisk P."/>
            <person name="Sykes S."/>
            <person name="Wortman J."/>
            <person name="Nusbaum C."/>
            <person name="Birren B."/>
        </authorList>
    </citation>
    <scope>NUCLEOTIDE SEQUENCE [LARGE SCALE GENOMIC DNA]</scope>
    <source>
        <strain evidence="16 17">CBS 114405</strain>
    </source>
</reference>
<dbReference type="Gene3D" id="3.30.980.10">
    <property type="entry name" value="Threonyl-trna Synthetase, Chain A, domain 2"/>
    <property type="match status" value="1"/>
</dbReference>
<dbReference type="Gene3D" id="3.40.50.800">
    <property type="entry name" value="Anticodon-binding domain"/>
    <property type="match status" value="1"/>
</dbReference>
<dbReference type="Gene3D" id="3.30.930.10">
    <property type="entry name" value="Bira Bifunctional Protein, Domain 2"/>
    <property type="match status" value="1"/>
</dbReference>
<keyword evidence="9 16" id="KW-0030">Aminoacyl-tRNA synthetase</keyword>
<protein>
    <recommendedName>
        <fullName evidence="12">Probable threonine--tRNA ligase, cytoplasmic</fullName>
        <ecNumber evidence="3">6.1.1.3</ecNumber>
    </recommendedName>
    <alternativeName>
        <fullName evidence="10">Threonyl-tRNA synthetase</fullName>
    </alternativeName>
</protein>
<dbReference type="PANTHER" id="PTHR11451:SF46">
    <property type="entry name" value="THREONINE--TRNA LIGASE"/>
    <property type="match status" value="1"/>
</dbReference>
<dbReference type="PROSITE" id="PS50862">
    <property type="entry name" value="AA_TRNA_LIGASE_II"/>
    <property type="match status" value="1"/>
</dbReference>
<dbReference type="InterPro" id="IPR047246">
    <property type="entry name" value="ThrRS_anticodon"/>
</dbReference>
<organism evidence="16 17">
    <name type="scientific">Cladophialophora yegresii CBS 114405</name>
    <dbReference type="NCBI Taxonomy" id="1182544"/>
    <lineage>
        <taxon>Eukaryota</taxon>
        <taxon>Fungi</taxon>
        <taxon>Dikarya</taxon>
        <taxon>Ascomycota</taxon>
        <taxon>Pezizomycotina</taxon>
        <taxon>Eurotiomycetes</taxon>
        <taxon>Chaetothyriomycetidae</taxon>
        <taxon>Chaetothyriales</taxon>
        <taxon>Herpotrichiellaceae</taxon>
        <taxon>Cladophialophora</taxon>
    </lineage>
</organism>
<evidence type="ECO:0000256" key="3">
    <source>
        <dbReference type="ARBA" id="ARBA00013163"/>
    </source>
</evidence>
<evidence type="ECO:0000259" key="14">
    <source>
        <dbReference type="PROSITE" id="PS50862"/>
    </source>
</evidence>
<dbReference type="Proteomes" id="UP000019473">
    <property type="component" value="Unassembled WGS sequence"/>
</dbReference>
<dbReference type="PROSITE" id="PS51880">
    <property type="entry name" value="TGS"/>
    <property type="match status" value="1"/>
</dbReference>
<feature type="region of interest" description="Disordered" evidence="13">
    <location>
        <begin position="635"/>
        <end position="659"/>
    </location>
</feature>
<comment type="similarity">
    <text evidence="2">Belongs to the class-II aminoacyl-tRNA synthetase family.</text>
</comment>
<dbReference type="SUPFAM" id="SSF55186">
    <property type="entry name" value="ThrRS/AlaRS common domain"/>
    <property type="match status" value="1"/>
</dbReference>
<evidence type="ECO:0000256" key="6">
    <source>
        <dbReference type="ARBA" id="ARBA00022741"/>
    </source>
</evidence>
<dbReference type="Pfam" id="PF07973">
    <property type="entry name" value="tRNA_SAD"/>
    <property type="match status" value="1"/>
</dbReference>
<comment type="subcellular location">
    <subcellularLocation>
        <location evidence="1">Cytoplasm</location>
    </subcellularLocation>
</comment>
<dbReference type="GO" id="GO:0006435">
    <property type="term" value="P:threonyl-tRNA aminoacylation"/>
    <property type="evidence" value="ECO:0007669"/>
    <property type="project" value="InterPro"/>
</dbReference>
<evidence type="ECO:0000256" key="7">
    <source>
        <dbReference type="ARBA" id="ARBA00022840"/>
    </source>
</evidence>
<dbReference type="SUPFAM" id="SSF52954">
    <property type="entry name" value="Class II aaRS ABD-related"/>
    <property type="match status" value="1"/>
</dbReference>
<keyword evidence="5" id="KW-0436">Ligase</keyword>
<evidence type="ECO:0000256" key="4">
    <source>
        <dbReference type="ARBA" id="ARBA00022490"/>
    </source>
</evidence>
<dbReference type="FunFam" id="3.30.930.10:FF:000019">
    <property type="entry name" value="Threonine--tRNA ligase"/>
    <property type="match status" value="1"/>
</dbReference>
<dbReference type="eggNOG" id="KOG1637">
    <property type="taxonomic scope" value="Eukaryota"/>
</dbReference>
<evidence type="ECO:0000313" key="17">
    <source>
        <dbReference type="Proteomes" id="UP000019473"/>
    </source>
</evidence>
<comment type="caution">
    <text evidence="16">The sequence shown here is derived from an EMBL/GenBank/DDBJ whole genome shotgun (WGS) entry which is preliminary data.</text>
</comment>
<sequence>MSHQKKVSLNPHDLWGVLKGDNMSQNGTAAGPDSSSPPSQTSKRPVSPTSNKKLPSRPKEMSSQAAPAAHQAPKSLPDFVLQRNEFFDQLKKEYDQELASRDKPAIQIKLIPSPGQETTVEGKAWETTPGQLLKNVSKDRAGQIVVAKVDDKLWDLDRPLEKDSKVSYLTFSDSEGRDVFWHSSAHVLGECAEHEYGCRLSHGPPTAMGFFYDMALEPGQAVREAEWPSLENRAKKFTKEKQAFERLEVSKDNLRKMFGYSKYKMHYIEKFVPDGESSTVYRNGTLVDLCQGPHIQNTRKIESFKIMKNSSAYFLGDQNNDSLQRIHGVAFPSKQQLKEWENFLEEAKKRDHQLIGQQQKLFMFSKMSPGSPFLLPHGTRIFNALQAMLRDQYWERGYQEVQSPNMYDVELWKTSGHWQHYQDDMFRVQVKDDSADPMPLSDKKPDGKTPLAEIKDKDKGVFALKPMNCPGHCIMFRDDDRSYRDLPWRVADFGVLHRNEASGALSGLTRVRKFQQDDTHIFCTNEQVQGEIEALFDFMSHVYSLFGFPFKLKFSTRPEGYMGTLEEWNAAEARLKQALQNFRGADWEMNEGDGAFYGPKIDVTISDALGREYQCATIQLDFQGPQNFRLEYRTSEGGDASSHQADQKTGDRDPKAPGVGMARPVMIHRAIIGSFERFIAILCEHFAGKWPFWLSPRQILVIPVMTAAEDYVREIQAIFHKARMYVDIDVSGNTLQKKIRTGQLAQYNFIFVVGAKEQETRTVNIRNRDDQATQKMGQLIPLEKALERLTKLRDERGLENKIDMSE</sequence>
<dbReference type="InterPro" id="IPR036621">
    <property type="entry name" value="Anticodon-bd_dom_sf"/>
</dbReference>
<dbReference type="InterPro" id="IPR033728">
    <property type="entry name" value="ThrRS_core"/>
</dbReference>
<dbReference type="CDD" id="cd00771">
    <property type="entry name" value="ThrRS_core"/>
    <property type="match status" value="1"/>
</dbReference>
<feature type="compositionally biased region" description="Low complexity" evidence="13">
    <location>
        <begin position="62"/>
        <end position="73"/>
    </location>
</feature>
<keyword evidence="6" id="KW-0547">Nucleotide-binding</keyword>
<dbReference type="HOGENOM" id="CLU_008554_0_1_1"/>
<dbReference type="FunFam" id="3.10.20.30:FF:000006">
    <property type="entry name" value="Threonine--tRNA ligase, cytoplasmic"/>
    <property type="match status" value="1"/>
</dbReference>
<evidence type="ECO:0000256" key="11">
    <source>
        <dbReference type="ARBA" id="ARBA00049515"/>
    </source>
</evidence>
<dbReference type="CDD" id="cd01667">
    <property type="entry name" value="TGS_ThrRS"/>
    <property type="match status" value="1"/>
</dbReference>
<dbReference type="InterPro" id="IPR012676">
    <property type="entry name" value="TGS-like"/>
</dbReference>
<evidence type="ECO:0000256" key="13">
    <source>
        <dbReference type="SAM" id="MobiDB-lite"/>
    </source>
</evidence>
<keyword evidence="17" id="KW-1185">Reference proteome</keyword>
<feature type="region of interest" description="Disordered" evidence="13">
    <location>
        <begin position="1"/>
        <end position="77"/>
    </location>
</feature>
<dbReference type="STRING" id="1182544.W9WME1"/>
<dbReference type="Pfam" id="PF02824">
    <property type="entry name" value="TGS"/>
    <property type="match status" value="1"/>
</dbReference>
<dbReference type="FunFam" id="3.30.980.10:FF:000005">
    <property type="entry name" value="Threonyl-tRNA synthetase, mitochondrial"/>
    <property type="match status" value="1"/>
</dbReference>
<dbReference type="InterPro" id="IPR045864">
    <property type="entry name" value="aa-tRNA-synth_II/BPL/LPL"/>
</dbReference>
<dbReference type="InterPro" id="IPR002314">
    <property type="entry name" value="aa-tRNA-synt_IIb"/>
</dbReference>
<accession>W9WME1</accession>
<keyword evidence="8" id="KW-0648">Protein biosynthesis</keyword>
<dbReference type="GO" id="GO:0005739">
    <property type="term" value="C:mitochondrion"/>
    <property type="evidence" value="ECO:0007669"/>
    <property type="project" value="TreeGrafter"/>
</dbReference>
<dbReference type="InterPro" id="IPR012947">
    <property type="entry name" value="tRNA_SAD"/>
</dbReference>
<dbReference type="AlphaFoldDB" id="W9WME1"/>
<dbReference type="EC" id="6.1.1.3" evidence="3"/>
<evidence type="ECO:0000313" key="16">
    <source>
        <dbReference type="EMBL" id="EXJ59609.1"/>
    </source>
</evidence>
<dbReference type="GO" id="GO:0004829">
    <property type="term" value="F:threonine-tRNA ligase activity"/>
    <property type="evidence" value="ECO:0007669"/>
    <property type="project" value="UniProtKB-EC"/>
</dbReference>
<feature type="domain" description="Aminoacyl-transfer RNA synthetases class-II family profile" evidence="14">
    <location>
        <begin position="342"/>
        <end position="691"/>
    </location>
</feature>
<evidence type="ECO:0000259" key="15">
    <source>
        <dbReference type="PROSITE" id="PS51880"/>
    </source>
</evidence>
<dbReference type="Gene3D" id="3.10.20.30">
    <property type="match status" value="1"/>
</dbReference>
<comment type="catalytic activity">
    <reaction evidence="11">
        <text>tRNA(Thr) + L-threonine + ATP = L-threonyl-tRNA(Thr) + AMP + diphosphate + H(+)</text>
        <dbReference type="Rhea" id="RHEA:24624"/>
        <dbReference type="Rhea" id="RHEA-COMP:9670"/>
        <dbReference type="Rhea" id="RHEA-COMP:9704"/>
        <dbReference type="ChEBI" id="CHEBI:15378"/>
        <dbReference type="ChEBI" id="CHEBI:30616"/>
        <dbReference type="ChEBI" id="CHEBI:33019"/>
        <dbReference type="ChEBI" id="CHEBI:57926"/>
        <dbReference type="ChEBI" id="CHEBI:78442"/>
        <dbReference type="ChEBI" id="CHEBI:78534"/>
        <dbReference type="ChEBI" id="CHEBI:456215"/>
        <dbReference type="EC" id="6.1.1.3"/>
    </reaction>
</comment>
<feature type="compositionally biased region" description="Basic and acidic residues" evidence="13">
    <location>
        <begin position="645"/>
        <end position="655"/>
    </location>
</feature>
<dbReference type="EMBL" id="AMGW01000003">
    <property type="protein sequence ID" value="EXJ59609.1"/>
    <property type="molecule type" value="Genomic_DNA"/>
</dbReference>
<dbReference type="OrthoDB" id="5423599at2759"/>
<dbReference type="NCBIfam" id="TIGR00418">
    <property type="entry name" value="thrS"/>
    <property type="match status" value="1"/>
</dbReference>